<feature type="region of interest" description="Disordered" evidence="1">
    <location>
        <begin position="132"/>
        <end position="169"/>
    </location>
</feature>
<evidence type="ECO:0000256" key="3">
    <source>
        <dbReference type="SAM" id="SignalP"/>
    </source>
</evidence>
<dbReference type="OrthoDB" id="6083028at2759"/>
<feature type="signal peptide" evidence="3">
    <location>
        <begin position="1"/>
        <end position="26"/>
    </location>
</feature>
<evidence type="ECO:0000256" key="1">
    <source>
        <dbReference type="SAM" id="MobiDB-lite"/>
    </source>
</evidence>
<dbReference type="AlphaFoldDB" id="A0A8J1TYS0"/>
<keyword evidence="2" id="KW-0472">Membrane</keyword>
<keyword evidence="2" id="KW-0812">Transmembrane</keyword>
<accession>A0A8J1TYS0</accession>
<dbReference type="EMBL" id="CAIIXF020000006">
    <property type="protein sequence ID" value="CAH1787492.1"/>
    <property type="molecule type" value="Genomic_DNA"/>
</dbReference>
<organism evidence="4 5">
    <name type="scientific">Owenia fusiformis</name>
    <name type="common">Polychaete worm</name>
    <dbReference type="NCBI Taxonomy" id="6347"/>
    <lineage>
        <taxon>Eukaryota</taxon>
        <taxon>Metazoa</taxon>
        <taxon>Spiralia</taxon>
        <taxon>Lophotrochozoa</taxon>
        <taxon>Annelida</taxon>
        <taxon>Polychaeta</taxon>
        <taxon>Sedentaria</taxon>
        <taxon>Canalipalpata</taxon>
        <taxon>Sabellida</taxon>
        <taxon>Oweniida</taxon>
        <taxon>Oweniidae</taxon>
        <taxon>Owenia</taxon>
    </lineage>
</organism>
<comment type="caution">
    <text evidence="4">The sequence shown here is derived from an EMBL/GenBank/DDBJ whole genome shotgun (WGS) entry which is preliminary data.</text>
</comment>
<reference evidence="4" key="1">
    <citation type="submission" date="2022-03" db="EMBL/GenBank/DDBJ databases">
        <authorList>
            <person name="Martin C."/>
        </authorList>
    </citation>
    <scope>NUCLEOTIDE SEQUENCE</scope>
</reference>
<keyword evidence="5" id="KW-1185">Reference proteome</keyword>
<proteinExistence type="predicted"/>
<protein>
    <submittedName>
        <fullName evidence="4">Uncharacterized protein</fullName>
    </submittedName>
</protein>
<keyword evidence="3" id="KW-0732">Signal</keyword>
<sequence>MELTYIMIQLYTMSLTLIQMMSPTAAQKTSNFLDKDFKETFNCKRHMGHQIHRCMIDFLDSLNMYQNEKTTDFQRYLLRARLCREYEMSLMCLHTLISSCQSNIKTHLPKIQHKLGKVRPYMDNECHHHLFSKEKTRHHDKPAPDGADDKPIKIPELDFENSPSADGIRRKYPRRYDTTTLFPPIPQQPRLEGFEDSTMKPNVQITNHQKVHIHKLDLKHIDENRRKNIKYGKLGEQNLLQLILQSTTDKNATPSINSFSNWVPIQKEGESQSAEDVSNVDYDYNNEEKDNRNNNEIRNKPVEPIKYHDGKLILNHKFLHHYFSSAAKTNSYHQLIFSLVLAIAISVVFIS</sequence>
<keyword evidence="2" id="KW-1133">Transmembrane helix</keyword>
<evidence type="ECO:0000313" key="5">
    <source>
        <dbReference type="Proteomes" id="UP000749559"/>
    </source>
</evidence>
<evidence type="ECO:0000256" key="2">
    <source>
        <dbReference type="SAM" id="Phobius"/>
    </source>
</evidence>
<feature type="transmembrane region" description="Helical" evidence="2">
    <location>
        <begin position="332"/>
        <end position="350"/>
    </location>
</feature>
<dbReference type="Proteomes" id="UP000749559">
    <property type="component" value="Unassembled WGS sequence"/>
</dbReference>
<evidence type="ECO:0000313" key="4">
    <source>
        <dbReference type="EMBL" id="CAH1787492.1"/>
    </source>
</evidence>
<feature type="chain" id="PRO_5043770088" evidence="3">
    <location>
        <begin position="27"/>
        <end position="351"/>
    </location>
</feature>
<gene>
    <name evidence="4" type="ORF">OFUS_LOCUS13178</name>
</gene>
<feature type="compositionally biased region" description="Basic and acidic residues" evidence="1">
    <location>
        <begin position="141"/>
        <end position="156"/>
    </location>
</feature>
<name>A0A8J1TYS0_OWEFU</name>